<sequence length="53" mass="5187">ATFAPLASADPANSAASNRNNGAAGAEAAAPNAAQAWYNRSRNNAAGAFSDPP</sequence>
<reference evidence="2" key="1">
    <citation type="submission" date="2022-03" db="EMBL/GenBank/DDBJ databases">
        <authorList>
            <person name="Lindestad O."/>
        </authorList>
    </citation>
    <scope>NUCLEOTIDE SEQUENCE</scope>
</reference>
<keyword evidence="3" id="KW-1185">Reference proteome</keyword>
<proteinExistence type="predicted"/>
<feature type="non-terminal residue" evidence="2">
    <location>
        <position position="1"/>
    </location>
</feature>
<name>A0A8S4QV83_9NEOP</name>
<organism evidence="2 3">
    <name type="scientific">Pararge aegeria aegeria</name>
    <dbReference type="NCBI Taxonomy" id="348720"/>
    <lineage>
        <taxon>Eukaryota</taxon>
        <taxon>Metazoa</taxon>
        <taxon>Ecdysozoa</taxon>
        <taxon>Arthropoda</taxon>
        <taxon>Hexapoda</taxon>
        <taxon>Insecta</taxon>
        <taxon>Pterygota</taxon>
        <taxon>Neoptera</taxon>
        <taxon>Endopterygota</taxon>
        <taxon>Lepidoptera</taxon>
        <taxon>Glossata</taxon>
        <taxon>Ditrysia</taxon>
        <taxon>Papilionoidea</taxon>
        <taxon>Nymphalidae</taxon>
        <taxon>Satyrinae</taxon>
        <taxon>Satyrini</taxon>
        <taxon>Parargina</taxon>
        <taxon>Pararge</taxon>
    </lineage>
</organism>
<dbReference type="AlphaFoldDB" id="A0A8S4QV83"/>
<dbReference type="Proteomes" id="UP000838756">
    <property type="component" value="Unassembled WGS sequence"/>
</dbReference>
<gene>
    <name evidence="2" type="primary">jg11659</name>
    <name evidence="2" type="ORF">PAEG_LOCUS4846</name>
</gene>
<evidence type="ECO:0000256" key="1">
    <source>
        <dbReference type="SAM" id="MobiDB-lite"/>
    </source>
</evidence>
<feature type="region of interest" description="Disordered" evidence="1">
    <location>
        <begin position="1"/>
        <end position="32"/>
    </location>
</feature>
<evidence type="ECO:0000313" key="2">
    <source>
        <dbReference type="EMBL" id="CAH2216897.1"/>
    </source>
</evidence>
<evidence type="ECO:0000313" key="3">
    <source>
        <dbReference type="Proteomes" id="UP000838756"/>
    </source>
</evidence>
<protein>
    <submittedName>
        <fullName evidence="2">Jg11659 protein</fullName>
    </submittedName>
</protein>
<accession>A0A8S4QV83</accession>
<comment type="caution">
    <text evidence="2">The sequence shown here is derived from an EMBL/GenBank/DDBJ whole genome shotgun (WGS) entry which is preliminary data.</text>
</comment>
<dbReference type="EMBL" id="CAKXAJ010017393">
    <property type="protein sequence ID" value="CAH2216897.1"/>
    <property type="molecule type" value="Genomic_DNA"/>
</dbReference>